<name>A0A5J6L4P9_9MICO</name>
<dbReference type="SUPFAM" id="SSF103481">
    <property type="entry name" value="Multidrug resistance efflux transporter EmrE"/>
    <property type="match status" value="2"/>
</dbReference>
<feature type="domain" description="EamA" evidence="7">
    <location>
        <begin position="21"/>
        <end position="153"/>
    </location>
</feature>
<feature type="transmembrane region" description="Helical" evidence="6">
    <location>
        <begin position="110"/>
        <end position="129"/>
    </location>
</feature>
<dbReference type="Pfam" id="PF00892">
    <property type="entry name" value="EamA"/>
    <property type="match status" value="2"/>
</dbReference>
<dbReference type="GO" id="GO:0016020">
    <property type="term" value="C:membrane"/>
    <property type="evidence" value="ECO:0007669"/>
    <property type="project" value="UniProtKB-SubCell"/>
</dbReference>
<feature type="transmembrane region" description="Helical" evidence="6">
    <location>
        <begin position="229"/>
        <end position="248"/>
    </location>
</feature>
<comment type="subcellular location">
    <subcellularLocation>
        <location evidence="1">Membrane</location>
        <topology evidence="1">Multi-pass membrane protein</topology>
    </subcellularLocation>
</comment>
<evidence type="ECO:0000256" key="6">
    <source>
        <dbReference type="SAM" id="Phobius"/>
    </source>
</evidence>
<evidence type="ECO:0000313" key="9">
    <source>
        <dbReference type="Proteomes" id="UP000325516"/>
    </source>
</evidence>
<evidence type="ECO:0000313" key="8">
    <source>
        <dbReference type="EMBL" id="QEW03371.1"/>
    </source>
</evidence>
<feature type="transmembrane region" description="Helical" evidence="6">
    <location>
        <begin position="169"/>
        <end position="188"/>
    </location>
</feature>
<feature type="transmembrane region" description="Helical" evidence="6">
    <location>
        <begin position="51"/>
        <end position="71"/>
    </location>
</feature>
<feature type="transmembrane region" description="Helical" evidence="6">
    <location>
        <begin position="21"/>
        <end position="39"/>
    </location>
</feature>
<dbReference type="PANTHER" id="PTHR32322">
    <property type="entry name" value="INNER MEMBRANE TRANSPORTER"/>
    <property type="match status" value="1"/>
</dbReference>
<dbReference type="InterPro" id="IPR037185">
    <property type="entry name" value="EmrE-like"/>
</dbReference>
<comment type="similarity">
    <text evidence="2">Belongs to the EamA transporter family.</text>
</comment>
<gene>
    <name evidence="8" type="ORF">F6J85_09835</name>
</gene>
<feature type="domain" description="EamA" evidence="7">
    <location>
        <begin position="167"/>
        <end position="301"/>
    </location>
</feature>
<reference evidence="9" key="1">
    <citation type="submission" date="2019-09" db="EMBL/GenBank/DDBJ databases">
        <title>Mumia zhuanghuii sp. nov. isolated from the intestinal contents of plateau pika (Ochotona curzoniae) in the Qinghai-Tibet plateau of China.</title>
        <authorList>
            <person name="Tian Z."/>
        </authorList>
    </citation>
    <scope>NUCLEOTIDE SEQUENCE [LARGE SCALE GENOMIC DNA]</scope>
    <source>
        <strain evidence="9">L-031</strain>
    </source>
</reference>
<feature type="transmembrane region" description="Helical" evidence="6">
    <location>
        <begin position="282"/>
        <end position="301"/>
    </location>
</feature>
<evidence type="ECO:0000256" key="4">
    <source>
        <dbReference type="ARBA" id="ARBA00022989"/>
    </source>
</evidence>
<dbReference type="EMBL" id="CP044232">
    <property type="protein sequence ID" value="QEW03371.1"/>
    <property type="molecule type" value="Genomic_DNA"/>
</dbReference>
<evidence type="ECO:0000256" key="3">
    <source>
        <dbReference type="ARBA" id="ARBA00022692"/>
    </source>
</evidence>
<keyword evidence="3 6" id="KW-0812">Transmembrane</keyword>
<evidence type="ECO:0000256" key="1">
    <source>
        <dbReference type="ARBA" id="ARBA00004141"/>
    </source>
</evidence>
<evidence type="ECO:0000259" key="7">
    <source>
        <dbReference type="Pfam" id="PF00892"/>
    </source>
</evidence>
<feature type="transmembrane region" description="Helical" evidence="6">
    <location>
        <begin position="255"/>
        <end position="276"/>
    </location>
</feature>
<dbReference type="RefSeq" id="WP_150924833.1">
    <property type="nucleotide sequence ID" value="NZ_CP044232.1"/>
</dbReference>
<protein>
    <submittedName>
        <fullName evidence="8">DMT family transporter</fullName>
    </submittedName>
</protein>
<feature type="transmembrane region" description="Helical" evidence="6">
    <location>
        <begin position="200"/>
        <end position="217"/>
    </location>
</feature>
<dbReference type="Proteomes" id="UP000325516">
    <property type="component" value="Chromosome"/>
</dbReference>
<feature type="transmembrane region" description="Helical" evidence="6">
    <location>
        <begin position="138"/>
        <end position="157"/>
    </location>
</feature>
<feature type="transmembrane region" description="Helical" evidence="6">
    <location>
        <begin position="83"/>
        <end position="104"/>
    </location>
</feature>
<proteinExistence type="inferred from homology"/>
<sequence length="338" mass="35065">MKPEGSAIAPDRPPLRGRGAGLWWGAVGVLAFSFTMPFTRVAVEGQAMSPLFVGSARAVLAALLAGAALALTRQRVPRGRQWVRVGIVAAGAVVGFPLLTSYALTGVPASHGAVVVALLPAMTAVMAVLRGGERPRPWFWGAAGLGAVAAVVFAAIQHGGLGRAGAADLLLFAAVVVCAIAYAEGGLLSRELGSWQTISWALVLASPLMLVLTGVAVVDRPPDATPLEWAAFAYLGVVSMFLGFVAWYRGLAIGPIATVGQVQLTQPVLSIVWAGVILHESITWTTISGGVIVVACALLAVRTRSAAARARPHTRRGIGFRGRMAACGHAPAHTERRR</sequence>
<organism evidence="8 9">
    <name type="scientific">Microbacterium lushaniae</name>
    <dbReference type="NCBI Taxonomy" id="2614639"/>
    <lineage>
        <taxon>Bacteria</taxon>
        <taxon>Bacillati</taxon>
        <taxon>Actinomycetota</taxon>
        <taxon>Actinomycetes</taxon>
        <taxon>Micrococcales</taxon>
        <taxon>Microbacteriaceae</taxon>
        <taxon>Microbacterium</taxon>
    </lineage>
</organism>
<evidence type="ECO:0000256" key="2">
    <source>
        <dbReference type="ARBA" id="ARBA00007362"/>
    </source>
</evidence>
<keyword evidence="5 6" id="KW-0472">Membrane</keyword>
<evidence type="ECO:0000256" key="5">
    <source>
        <dbReference type="ARBA" id="ARBA00023136"/>
    </source>
</evidence>
<keyword evidence="9" id="KW-1185">Reference proteome</keyword>
<dbReference type="KEGG" id="mlz:F6J85_09835"/>
<dbReference type="InterPro" id="IPR000620">
    <property type="entry name" value="EamA_dom"/>
</dbReference>
<dbReference type="PANTHER" id="PTHR32322:SF2">
    <property type="entry name" value="EAMA DOMAIN-CONTAINING PROTEIN"/>
    <property type="match status" value="1"/>
</dbReference>
<dbReference type="AlphaFoldDB" id="A0A5J6L4P9"/>
<dbReference type="InterPro" id="IPR050638">
    <property type="entry name" value="AA-Vitamin_Transporters"/>
</dbReference>
<keyword evidence="4 6" id="KW-1133">Transmembrane helix</keyword>
<accession>A0A5J6L4P9</accession>